<keyword evidence="1" id="KW-1277">Toxin-antitoxin system</keyword>
<proteinExistence type="predicted"/>
<protein>
    <submittedName>
        <fullName evidence="2">Plasmid stabilization protein</fullName>
    </submittedName>
</protein>
<dbReference type="AlphaFoldDB" id="A0A211ZLL6"/>
<evidence type="ECO:0000313" key="3">
    <source>
        <dbReference type="Proteomes" id="UP000196655"/>
    </source>
</evidence>
<gene>
    <name evidence="2" type="ORF">BWR60_16545</name>
</gene>
<accession>A0A211ZLL6</accession>
<evidence type="ECO:0000313" key="2">
    <source>
        <dbReference type="EMBL" id="OWJ66066.1"/>
    </source>
</evidence>
<name>A0A211ZLL6_9PROT</name>
<dbReference type="Proteomes" id="UP000196655">
    <property type="component" value="Unassembled WGS sequence"/>
</dbReference>
<organism evidence="2 3">
    <name type="scientific">Inquilinus limosus</name>
    <dbReference type="NCBI Taxonomy" id="171674"/>
    <lineage>
        <taxon>Bacteria</taxon>
        <taxon>Pseudomonadati</taxon>
        <taxon>Pseudomonadota</taxon>
        <taxon>Alphaproteobacteria</taxon>
        <taxon>Rhodospirillales</taxon>
        <taxon>Rhodospirillaceae</taxon>
        <taxon>Inquilinus</taxon>
    </lineage>
</organism>
<dbReference type="Pfam" id="PF05016">
    <property type="entry name" value="ParE_toxin"/>
    <property type="match status" value="1"/>
</dbReference>
<keyword evidence="3" id="KW-1185">Reference proteome</keyword>
<sequence length="103" mass="11571">MQSEIVFSPEARDDLLNLYHYIAEHSGADRAIGYLDRIEAFCRSLSMFPERGTPRDDLFPGLRVVGFERRVAIAFHIDPGKVTIDRILYGGRDLGLLKPPAAP</sequence>
<comment type="caution">
    <text evidence="2">The sequence shown here is derived from an EMBL/GenBank/DDBJ whole genome shotgun (WGS) entry which is preliminary data.</text>
</comment>
<dbReference type="InterPro" id="IPR035093">
    <property type="entry name" value="RelE/ParE_toxin_dom_sf"/>
</dbReference>
<evidence type="ECO:0000256" key="1">
    <source>
        <dbReference type="ARBA" id="ARBA00022649"/>
    </source>
</evidence>
<dbReference type="OrthoDB" id="8369899at2"/>
<dbReference type="InterPro" id="IPR007712">
    <property type="entry name" value="RelE/ParE_toxin"/>
</dbReference>
<dbReference type="Gene3D" id="3.30.2310.20">
    <property type="entry name" value="RelE-like"/>
    <property type="match status" value="1"/>
</dbReference>
<dbReference type="EMBL" id="NHON01000029">
    <property type="protein sequence ID" value="OWJ66066.1"/>
    <property type="molecule type" value="Genomic_DNA"/>
</dbReference>
<reference evidence="3" key="1">
    <citation type="submission" date="2017-05" db="EMBL/GenBank/DDBJ databases">
        <authorList>
            <person name="Macchi M."/>
            <person name="Festa S."/>
            <person name="Coppotelli B.M."/>
            <person name="Morelli I.S."/>
        </authorList>
    </citation>
    <scope>NUCLEOTIDE SEQUENCE [LARGE SCALE GENOMIC DNA]</scope>
    <source>
        <strain evidence="3">I</strain>
    </source>
</reference>